<keyword evidence="4" id="KW-1185">Reference proteome</keyword>
<dbReference type="SUPFAM" id="SSF51556">
    <property type="entry name" value="Metallo-dependent hydrolases"/>
    <property type="match status" value="1"/>
</dbReference>
<keyword evidence="1" id="KW-0456">Lyase</keyword>
<protein>
    <submittedName>
        <fullName evidence="3">Amidohydrolase</fullName>
    </submittedName>
</protein>
<comment type="caution">
    <text evidence="3">The sequence shown here is derived from an EMBL/GenBank/DDBJ whole genome shotgun (WGS) entry which is preliminary data.</text>
</comment>
<dbReference type="CDD" id="cd01292">
    <property type="entry name" value="metallo-dependent_hydrolases"/>
    <property type="match status" value="1"/>
</dbReference>
<proteinExistence type="predicted"/>
<dbReference type="Gene3D" id="3.20.20.140">
    <property type="entry name" value="Metal-dependent hydrolases"/>
    <property type="match status" value="1"/>
</dbReference>
<dbReference type="InterPro" id="IPR032465">
    <property type="entry name" value="ACMSD"/>
</dbReference>
<dbReference type="PANTHER" id="PTHR21240">
    <property type="entry name" value="2-AMINO-3-CARBOXYLMUCONATE-6-SEMIALDEHYDE DECARBOXYLASE"/>
    <property type="match status" value="1"/>
</dbReference>
<name>A0ABS9CK76_9FIRM</name>
<dbReference type="RefSeq" id="WP_235322550.1">
    <property type="nucleotide sequence ID" value="NZ_JAFBIT010000001.1"/>
</dbReference>
<evidence type="ECO:0000256" key="1">
    <source>
        <dbReference type="ARBA" id="ARBA00023239"/>
    </source>
</evidence>
<gene>
    <name evidence="3" type="ORF">JQM67_02835</name>
</gene>
<evidence type="ECO:0000313" key="4">
    <source>
        <dbReference type="Proteomes" id="UP001299220"/>
    </source>
</evidence>
<dbReference type="InterPro" id="IPR006680">
    <property type="entry name" value="Amidohydro-rel"/>
</dbReference>
<feature type="domain" description="Amidohydrolase-related" evidence="2">
    <location>
        <begin position="5"/>
        <end position="263"/>
    </location>
</feature>
<dbReference type="Proteomes" id="UP001299220">
    <property type="component" value="Unassembled WGS sequence"/>
</dbReference>
<dbReference type="PANTHER" id="PTHR21240:SF28">
    <property type="entry name" value="ISO-OROTATE DECARBOXYLASE (EUROFUNG)"/>
    <property type="match status" value="1"/>
</dbReference>
<organism evidence="3 4">
    <name type="scientific">Anaeromassilibacillus senegalensis</name>
    <dbReference type="NCBI Taxonomy" id="1673717"/>
    <lineage>
        <taxon>Bacteria</taxon>
        <taxon>Bacillati</taxon>
        <taxon>Bacillota</taxon>
        <taxon>Clostridia</taxon>
        <taxon>Eubacteriales</taxon>
        <taxon>Acutalibacteraceae</taxon>
        <taxon>Anaeromassilibacillus</taxon>
    </lineage>
</organism>
<accession>A0ABS9CK76</accession>
<dbReference type="InterPro" id="IPR032466">
    <property type="entry name" value="Metal_Hydrolase"/>
</dbReference>
<sequence>MLIFDMHTHCFPDALAPKALPRLAEISQCPYYSDGTYGDLREKEFAAGCAGLMILHIATKPTQMTSVNNFAAACQKDGAYCFGSVFPTAENAVDELHRIHALGLKGVKLHPDYQEFFVNDPRVFPVYEAAAELGLPITFHAGRDPYSPDVVHCTPKMLAEIADRFPTLTIIGAHMGGMEMDADVEKYVIGKPNIYLDTAFATRSLSPARCGELIRRHGVDKVFFATDFPWSTVVTERTLLEQTGLTGEELALIYHGNAERVFNIALSE</sequence>
<dbReference type="EMBL" id="JAFBIT010000001">
    <property type="protein sequence ID" value="MCF2651538.1"/>
    <property type="molecule type" value="Genomic_DNA"/>
</dbReference>
<evidence type="ECO:0000313" key="3">
    <source>
        <dbReference type="EMBL" id="MCF2651538.1"/>
    </source>
</evidence>
<dbReference type="Pfam" id="PF04909">
    <property type="entry name" value="Amidohydro_2"/>
    <property type="match status" value="1"/>
</dbReference>
<reference evidence="3 4" key="1">
    <citation type="submission" date="2020-12" db="EMBL/GenBank/DDBJ databases">
        <title>Whole genome sequences of gut porcine anaerobes.</title>
        <authorList>
            <person name="Kubasova T."/>
            <person name="Jahodarova E."/>
            <person name="Rychlik I."/>
        </authorList>
    </citation>
    <scope>NUCLEOTIDE SEQUENCE [LARGE SCALE GENOMIC DNA]</scope>
    <source>
        <strain evidence="3 4">An867</strain>
    </source>
</reference>
<evidence type="ECO:0000259" key="2">
    <source>
        <dbReference type="Pfam" id="PF04909"/>
    </source>
</evidence>